<evidence type="ECO:0000256" key="4">
    <source>
        <dbReference type="SAM" id="MobiDB-lite"/>
    </source>
</evidence>
<dbReference type="OMA" id="ISHPSWN"/>
<dbReference type="GO" id="GO:0071555">
    <property type="term" value="P:cell wall organization"/>
    <property type="evidence" value="ECO:0007669"/>
    <property type="project" value="TreeGrafter"/>
</dbReference>
<gene>
    <name evidence="5" type="ORF">NEOLI_002560</name>
</gene>
<comment type="subcellular location">
    <subcellularLocation>
        <location evidence="1">Cell envelope</location>
    </subcellularLocation>
</comment>
<dbReference type="Gene3D" id="3.20.20.80">
    <property type="entry name" value="Glycosidases"/>
    <property type="match status" value="1"/>
</dbReference>
<feature type="compositionally biased region" description="Basic residues" evidence="4">
    <location>
        <begin position="1"/>
        <end position="11"/>
    </location>
</feature>
<dbReference type="GO" id="GO:0005576">
    <property type="term" value="C:extracellular region"/>
    <property type="evidence" value="ECO:0007669"/>
    <property type="project" value="TreeGrafter"/>
</dbReference>
<dbReference type="Proteomes" id="UP000186594">
    <property type="component" value="Unassembled WGS sequence"/>
</dbReference>
<dbReference type="InterPro" id="IPR050732">
    <property type="entry name" value="Beta-glucan_modifiers"/>
</dbReference>
<comment type="similarity">
    <text evidence="2">Belongs to the glycosyl hydrolase 17 family.</text>
</comment>
<evidence type="ECO:0000313" key="5">
    <source>
        <dbReference type="EMBL" id="OLL24562.1"/>
    </source>
</evidence>
<dbReference type="PANTHER" id="PTHR16631:SF14">
    <property type="entry name" value="FAMILY 17 GLUCOSIDASE SCW10-RELATED"/>
    <property type="match status" value="1"/>
</dbReference>
<comment type="caution">
    <text evidence="5">The sequence shown here is derived from an EMBL/GenBank/DDBJ whole genome shotgun (WGS) entry which is preliminary data.</text>
</comment>
<dbReference type="GO" id="GO:0042973">
    <property type="term" value="F:glucan endo-1,3-beta-D-glucosidase activity"/>
    <property type="evidence" value="ECO:0007669"/>
    <property type="project" value="TreeGrafter"/>
</dbReference>
<evidence type="ECO:0000256" key="2">
    <source>
        <dbReference type="ARBA" id="ARBA00008773"/>
    </source>
</evidence>
<sequence>MIARHSHHIRRQAPAAISPSTPTPVFTKGIAYSAIRSDGQCKSTNEIEADLGLLVSHNYDLVRMFVPLSVIYIEFCRYDVACGQVANSMAALISHPSWNVTFFYGILDIDNLSPNIATLISGVNGHWNKVAAINVGNELVNSGQKTAAQVSAAITQAKSQLKAAGYNGGVVTIDTWVAIRDNPALCTASDFVAANSYAYFDGNRVSSQAGEFMDMTIGVLKNSCKTTDVMITESGWPSAGGSNGVALASPSDQSNAIQSLIATNTPFVLFEAFNEAWKASATGKPFEAFFGILPNSS</sequence>
<dbReference type="EMBL" id="LXFE01000733">
    <property type="protein sequence ID" value="OLL24562.1"/>
    <property type="molecule type" value="Genomic_DNA"/>
</dbReference>
<reference evidence="5 6" key="1">
    <citation type="submission" date="2016-04" db="EMBL/GenBank/DDBJ databases">
        <title>Evolutionary innovation and constraint leading to complex multicellularity in the Ascomycota.</title>
        <authorList>
            <person name="Cisse O."/>
            <person name="Nguyen A."/>
            <person name="Hewitt D.A."/>
            <person name="Jedd G."/>
            <person name="Stajich J.E."/>
        </authorList>
    </citation>
    <scope>NUCLEOTIDE SEQUENCE [LARGE SCALE GENOMIC DNA]</scope>
    <source>
        <strain evidence="5 6">DAH-3</strain>
    </source>
</reference>
<evidence type="ECO:0000313" key="6">
    <source>
        <dbReference type="Proteomes" id="UP000186594"/>
    </source>
</evidence>
<protein>
    <submittedName>
        <fullName evidence="5">Putative family 17 glucosidase SCW4</fullName>
    </submittedName>
</protein>
<organism evidence="5 6">
    <name type="scientific">Neolecta irregularis (strain DAH-3)</name>
    <dbReference type="NCBI Taxonomy" id="1198029"/>
    <lineage>
        <taxon>Eukaryota</taxon>
        <taxon>Fungi</taxon>
        <taxon>Dikarya</taxon>
        <taxon>Ascomycota</taxon>
        <taxon>Taphrinomycotina</taxon>
        <taxon>Neolectales</taxon>
        <taxon>Neolectaceae</taxon>
        <taxon>Neolecta</taxon>
    </lineage>
</organism>
<proteinExistence type="inferred from homology"/>
<dbReference type="SUPFAM" id="SSF51445">
    <property type="entry name" value="(Trans)glycosidases"/>
    <property type="match status" value="1"/>
</dbReference>
<evidence type="ECO:0000256" key="3">
    <source>
        <dbReference type="ARBA" id="ARBA00022801"/>
    </source>
</evidence>
<dbReference type="PANTHER" id="PTHR16631">
    <property type="entry name" value="GLUCAN 1,3-BETA-GLUCOSIDASE"/>
    <property type="match status" value="1"/>
</dbReference>
<dbReference type="GO" id="GO:0009986">
    <property type="term" value="C:cell surface"/>
    <property type="evidence" value="ECO:0007669"/>
    <property type="project" value="TreeGrafter"/>
</dbReference>
<dbReference type="GO" id="GO:0009277">
    <property type="term" value="C:fungal-type cell wall"/>
    <property type="evidence" value="ECO:0007669"/>
    <property type="project" value="TreeGrafter"/>
</dbReference>
<dbReference type="STRING" id="1198029.A0A1U7LPU0"/>
<name>A0A1U7LPU0_NEOID</name>
<dbReference type="OrthoDB" id="941679at2759"/>
<keyword evidence="6" id="KW-1185">Reference proteome</keyword>
<dbReference type="InterPro" id="IPR017853">
    <property type="entry name" value="GH"/>
</dbReference>
<keyword evidence="3" id="KW-0378">Hydrolase</keyword>
<accession>A0A1U7LPU0</accession>
<evidence type="ECO:0000256" key="1">
    <source>
        <dbReference type="ARBA" id="ARBA00004196"/>
    </source>
</evidence>
<feature type="region of interest" description="Disordered" evidence="4">
    <location>
        <begin position="1"/>
        <end position="21"/>
    </location>
</feature>
<dbReference type="AlphaFoldDB" id="A0A1U7LPU0"/>